<gene>
    <name evidence="10" type="ORF">TcWFU_006778</name>
</gene>
<dbReference type="SUPFAM" id="SSF101288">
    <property type="entry name" value="L27 domain"/>
    <property type="match status" value="1"/>
</dbReference>
<dbReference type="InterPro" id="IPR020590">
    <property type="entry name" value="Guanylate_kinase_CS"/>
</dbReference>
<feature type="domain" description="PDZ" evidence="9">
    <location>
        <begin position="535"/>
        <end position="623"/>
    </location>
</feature>
<dbReference type="InterPro" id="IPR027417">
    <property type="entry name" value="P-loop_NTPase"/>
</dbReference>
<dbReference type="SMART" id="SM00228">
    <property type="entry name" value="PDZ"/>
    <property type="match status" value="3"/>
</dbReference>
<feature type="compositionally biased region" description="Basic and acidic residues" evidence="7">
    <location>
        <begin position="653"/>
        <end position="662"/>
    </location>
</feature>
<feature type="region of interest" description="Disordered" evidence="7">
    <location>
        <begin position="1177"/>
        <end position="1197"/>
    </location>
</feature>
<feature type="coiled-coil region" evidence="6">
    <location>
        <begin position="835"/>
        <end position="862"/>
    </location>
</feature>
<reference evidence="10 11" key="1">
    <citation type="journal article" date="2022" name="Front. Cell. Infect. Microbiol.">
        <title>The Genomes of Two Strains of Taenia crassiceps the Animal Model for the Study of Human Cysticercosis.</title>
        <authorList>
            <person name="Bobes R.J."/>
            <person name="Estrada K."/>
            <person name="Rios-Valencia D.G."/>
            <person name="Calderon-Gallegos A."/>
            <person name="de la Torre P."/>
            <person name="Carrero J.C."/>
            <person name="Sanchez-Flores A."/>
            <person name="Laclette J.P."/>
        </authorList>
    </citation>
    <scope>NUCLEOTIDE SEQUENCE [LARGE SCALE GENOMIC DNA]</scope>
    <source>
        <strain evidence="10">WFUcys</strain>
    </source>
</reference>
<proteinExistence type="predicted"/>
<name>A0ABR4QHK8_9CEST</name>
<dbReference type="InterPro" id="IPR050614">
    <property type="entry name" value="Synaptic_Scaffolding_LAP-MAGUK"/>
</dbReference>
<evidence type="ECO:0000313" key="10">
    <source>
        <dbReference type="EMBL" id="KAL5109129.1"/>
    </source>
</evidence>
<dbReference type="InterPro" id="IPR036028">
    <property type="entry name" value="SH3-like_dom_sf"/>
</dbReference>
<dbReference type="SUPFAM" id="SSF50044">
    <property type="entry name" value="SH3-domain"/>
    <property type="match status" value="1"/>
</dbReference>
<dbReference type="Pfam" id="PF00595">
    <property type="entry name" value="PDZ"/>
    <property type="match status" value="3"/>
</dbReference>
<keyword evidence="6" id="KW-0175">Coiled coil</keyword>
<dbReference type="Proteomes" id="UP001651158">
    <property type="component" value="Unassembled WGS sequence"/>
</dbReference>
<feature type="compositionally biased region" description="Polar residues" evidence="7">
    <location>
        <begin position="1177"/>
        <end position="1193"/>
    </location>
</feature>
<keyword evidence="3" id="KW-1003">Cell membrane</keyword>
<dbReference type="InterPro" id="IPR008145">
    <property type="entry name" value="GK/Ca_channel_bsu"/>
</dbReference>
<keyword evidence="11" id="KW-1185">Reference proteome</keyword>
<organism evidence="10 11">
    <name type="scientific">Taenia crassiceps</name>
    <dbReference type="NCBI Taxonomy" id="6207"/>
    <lineage>
        <taxon>Eukaryota</taxon>
        <taxon>Metazoa</taxon>
        <taxon>Spiralia</taxon>
        <taxon>Lophotrochozoa</taxon>
        <taxon>Platyhelminthes</taxon>
        <taxon>Cestoda</taxon>
        <taxon>Eucestoda</taxon>
        <taxon>Cyclophyllidea</taxon>
        <taxon>Taeniidae</taxon>
        <taxon>Taenia</taxon>
    </lineage>
</organism>
<feature type="region of interest" description="Disordered" evidence="7">
    <location>
        <begin position="101"/>
        <end position="120"/>
    </location>
</feature>
<comment type="caution">
    <text evidence="10">The sequence shown here is derived from an EMBL/GenBank/DDBJ whole genome shotgun (WGS) entry which is preliminary data.</text>
</comment>
<feature type="compositionally biased region" description="Basic and acidic residues" evidence="7">
    <location>
        <begin position="332"/>
        <end position="343"/>
    </location>
</feature>
<dbReference type="InterPro" id="IPR036034">
    <property type="entry name" value="PDZ_sf"/>
</dbReference>
<protein>
    <submittedName>
        <fullName evidence="10">Uncharacterized protein</fullName>
    </submittedName>
</protein>
<dbReference type="PROSITE" id="PS00856">
    <property type="entry name" value="GUANYLATE_KINASE_1"/>
    <property type="match status" value="1"/>
</dbReference>
<dbReference type="PANTHER" id="PTHR23119:SF51">
    <property type="entry name" value="DISKS LARGE 1 TUMOR SUPPRESSOR PROTEIN"/>
    <property type="match status" value="1"/>
</dbReference>
<evidence type="ECO:0000256" key="4">
    <source>
        <dbReference type="ARBA" id="ARBA00022737"/>
    </source>
</evidence>
<sequence>MASITPNAFPLIPFLGAEQALREIIAFRDGLDKRTDRELVAALDRVVEVVQNHFYHAYLEVRDFYETTLLSTAIPVKVKADMALDIAGRWEQIDQSSSALSTSYTHSEHNSNELTGGVRSRSLSHLTRPVALDSGASTKSISKGHTSVMTNSFGRLDLRRPHQHRQHHHSHRVRDDSEPLFDDNAEVSSRSPSFGSVSVSNPYSERQCGFSSTFRVQLTRGPQGFGFSIAGGTDQEPPLPTIDPHFVYVARITPGGVADLDGRLRVNDIILSVNGFGLVGLPHLKAVTIFEQSGACLDLEVQRPPSTFTQEVTRPVQLPTSPKISSTVGRRVHADRGDGREVHTASTRSQITPLSRSHCIILPAASNSSSSTESSGPPPTTVSPLSSLITSCHHPPTSASSNAGIMRRKIAGAGMGTVAATAMEVVEKGRRCVEGDVEKEDEEDTVWFFDPEQTGSGTSVSQTTSNINIRDLDAEATSSSIKFASEGDALSKTGVESVGKRISLMKKPSSSVSINQWELSTRPQPDPPPGPIIVEVPLVRGTGNGFGFSIAGGMGTEFLEGDSGIFVTKITSGGVADTSGRIAVGDRLIRVNGVSLVDVTHAEAVEALNNAGDFVLLLLVKVSLQSSPQRINCQQCQETVRNLRIPPSTSTNNEEKITERHPPLAPVEESAEKRQVNRRKPERQRLISRQLQSTILGPSKRTVEALPLPSSSHGSEDYAAAHAVPEFILQRWPKARLVTLYKKESQVVGSNVGERSGGSLGFNIVSVDTTNGIYVSHIHPKGPAASSMAISVGDRLLVVNGVEVVGSTHEEAAILLKTAPSRVDLVLSYAPTEYKKLENQILAQTEGQLDEVEREGNEYDNEGASSKLCRSVEADGLFVRVLVNFDPHEVTEPNQVIPRSAISMRSGDILQLINVTDREWWQARIVHPSTCKPLGPAGLVPSRRRLERRERTKWSILFGRRSHPLRASSSETGSSAISDLQSTDKAIESIPLSQSDRPIVSSKQTFVAEAHGQQRSARLSRVSKKATPRRARSKSTIEILPPTYVPVASMQTVNTRPVVILGDLKHNISEDLLSEFPDDFSTCVPHTTRHRRHGEVDGRDYHFVKSRSRMESEIQLNRYVEAGEYNGNLYGTHLHSVLKVASTGLHCLLDVGTMALQRLTAAGLPPIAILVLSNSSNQSPGEVNPSGATSKQGKTAHSRREKNFAFLREYYPLLTAILVADDYDKITKRIQKIVQDNKGPNVWIASNDFLP</sequence>
<evidence type="ECO:0000256" key="3">
    <source>
        <dbReference type="ARBA" id="ARBA00022475"/>
    </source>
</evidence>
<feature type="region of interest" description="Disordered" evidence="7">
    <location>
        <begin position="319"/>
        <end position="349"/>
    </location>
</feature>
<feature type="domain" description="PDZ" evidence="9">
    <location>
        <begin position="215"/>
        <end position="305"/>
    </location>
</feature>
<feature type="region of interest" description="Disordered" evidence="7">
    <location>
        <begin position="365"/>
        <end position="403"/>
    </location>
</feature>
<dbReference type="Gene3D" id="2.30.30.40">
    <property type="entry name" value="SH3 Domains"/>
    <property type="match status" value="1"/>
</dbReference>
<evidence type="ECO:0000256" key="7">
    <source>
        <dbReference type="SAM" id="MobiDB-lite"/>
    </source>
</evidence>
<dbReference type="Gene3D" id="3.40.50.300">
    <property type="entry name" value="P-loop containing nucleotide triphosphate hydrolases"/>
    <property type="match status" value="1"/>
</dbReference>
<keyword evidence="5" id="KW-0472">Membrane</keyword>
<evidence type="ECO:0000256" key="6">
    <source>
        <dbReference type="SAM" id="Coils"/>
    </source>
</evidence>
<evidence type="ECO:0000256" key="5">
    <source>
        <dbReference type="ARBA" id="ARBA00023136"/>
    </source>
</evidence>
<dbReference type="Gene3D" id="2.30.42.10">
    <property type="match status" value="3"/>
</dbReference>
<feature type="compositionally biased region" description="Basic residues" evidence="7">
    <location>
        <begin position="161"/>
        <end position="172"/>
    </location>
</feature>
<dbReference type="InterPro" id="IPR001478">
    <property type="entry name" value="PDZ"/>
</dbReference>
<dbReference type="EMBL" id="JAKROA010000003">
    <property type="protein sequence ID" value="KAL5109129.1"/>
    <property type="molecule type" value="Genomic_DNA"/>
</dbReference>
<evidence type="ECO:0000259" key="9">
    <source>
        <dbReference type="PROSITE" id="PS50106"/>
    </source>
</evidence>
<dbReference type="PANTHER" id="PTHR23119">
    <property type="entry name" value="DISCS LARGE"/>
    <property type="match status" value="1"/>
</dbReference>
<feature type="compositionally biased region" description="Low complexity" evidence="7">
    <location>
        <begin position="366"/>
        <end position="375"/>
    </location>
</feature>
<dbReference type="PROSITE" id="PS50106">
    <property type="entry name" value="PDZ"/>
    <property type="match status" value="3"/>
</dbReference>
<keyword evidence="4" id="KW-0677">Repeat</keyword>
<evidence type="ECO:0000256" key="2">
    <source>
        <dbReference type="ARBA" id="ARBA00004236"/>
    </source>
</evidence>
<accession>A0ABR4QHK8</accession>
<feature type="compositionally biased region" description="Polar residues" evidence="7">
    <location>
        <begin position="319"/>
        <end position="328"/>
    </location>
</feature>
<dbReference type="InterPro" id="IPR036892">
    <property type="entry name" value="L27_dom_sf"/>
</dbReference>
<feature type="domain" description="PDZ" evidence="9">
    <location>
        <begin position="737"/>
        <end position="831"/>
    </location>
</feature>
<dbReference type="SUPFAM" id="SSF52540">
    <property type="entry name" value="P-loop containing nucleoside triphosphate hydrolases"/>
    <property type="match status" value="1"/>
</dbReference>
<feature type="domain" description="Guanylate kinase-like" evidence="8">
    <location>
        <begin position="1055"/>
        <end position="1235"/>
    </location>
</feature>
<feature type="compositionally biased region" description="Low complexity" evidence="7">
    <location>
        <begin position="187"/>
        <end position="200"/>
    </location>
</feature>
<dbReference type="Pfam" id="PF00625">
    <property type="entry name" value="Guanylate_kin"/>
    <property type="match status" value="1"/>
</dbReference>
<dbReference type="SMART" id="SM00072">
    <property type="entry name" value="GuKc"/>
    <property type="match status" value="1"/>
</dbReference>
<dbReference type="PROSITE" id="PS50052">
    <property type="entry name" value="GUANYLATE_KINASE_2"/>
    <property type="match status" value="1"/>
</dbReference>
<dbReference type="Pfam" id="PF09058">
    <property type="entry name" value="L27_1"/>
    <property type="match status" value="1"/>
</dbReference>
<dbReference type="InterPro" id="IPR015143">
    <property type="entry name" value="L27_1"/>
</dbReference>
<comment type="subcellular location">
    <subcellularLocation>
        <location evidence="2">Cell membrane</location>
    </subcellularLocation>
    <subcellularLocation>
        <location evidence="1">Membrane</location>
        <topology evidence="1">Peripheral membrane protein</topology>
    </subcellularLocation>
</comment>
<dbReference type="InterPro" id="IPR008144">
    <property type="entry name" value="Guanylate_kin-like_dom"/>
</dbReference>
<feature type="compositionally biased region" description="Low complexity" evidence="7">
    <location>
        <begin position="382"/>
        <end position="391"/>
    </location>
</feature>
<evidence type="ECO:0000313" key="11">
    <source>
        <dbReference type="Proteomes" id="UP001651158"/>
    </source>
</evidence>
<evidence type="ECO:0000256" key="1">
    <source>
        <dbReference type="ARBA" id="ARBA00004170"/>
    </source>
</evidence>
<dbReference type="SUPFAM" id="SSF50156">
    <property type="entry name" value="PDZ domain-like"/>
    <property type="match status" value="3"/>
</dbReference>
<feature type="region of interest" description="Disordered" evidence="7">
    <location>
        <begin position="161"/>
        <end position="203"/>
    </location>
</feature>
<feature type="region of interest" description="Disordered" evidence="7">
    <location>
        <begin position="644"/>
        <end position="691"/>
    </location>
</feature>
<evidence type="ECO:0000259" key="8">
    <source>
        <dbReference type="PROSITE" id="PS50052"/>
    </source>
</evidence>